<dbReference type="GO" id="GO:0020037">
    <property type="term" value="F:heme binding"/>
    <property type="evidence" value="ECO:0007669"/>
    <property type="project" value="InterPro"/>
</dbReference>
<evidence type="ECO:0000256" key="7">
    <source>
        <dbReference type="ARBA" id="ARBA00023033"/>
    </source>
</evidence>
<dbReference type="Proteomes" id="UP000050502">
    <property type="component" value="Unassembled WGS sequence"/>
</dbReference>
<keyword evidence="4 8" id="KW-0479">Metal-binding</keyword>
<dbReference type="CDD" id="cd00302">
    <property type="entry name" value="cytochrome_P450"/>
    <property type="match status" value="1"/>
</dbReference>
<reference evidence="10 12" key="2">
    <citation type="submission" date="2015-07" db="EMBL/GenBank/DDBJ databases">
        <title>Whole genome sequence of Ardenticatena maritima DSM 23922.</title>
        <authorList>
            <person name="Hemp J."/>
            <person name="Ward L.M."/>
            <person name="Pace L.A."/>
            <person name="Fischer W.W."/>
        </authorList>
    </citation>
    <scope>NUCLEOTIDE SEQUENCE [LARGE SCALE GENOMIC DNA]</scope>
    <source>
        <strain evidence="10 12">110S</strain>
    </source>
</reference>
<evidence type="ECO:0000256" key="3">
    <source>
        <dbReference type="ARBA" id="ARBA00022617"/>
    </source>
</evidence>
<organism evidence="9 11">
    <name type="scientific">Ardenticatena maritima</name>
    <dbReference type="NCBI Taxonomy" id="872965"/>
    <lineage>
        <taxon>Bacteria</taxon>
        <taxon>Bacillati</taxon>
        <taxon>Chloroflexota</taxon>
        <taxon>Ardenticatenia</taxon>
        <taxon>Ardenticatenales</taxon>
        <taxon>Ardenticatenaceae</taxon>
        <taxon>Ardenticatena</taxon>
    </lineage>
</organism>
<keyword evidence="11" id="KW-1185">Reference proteome</keyword>
<feature type="binding site" description="axial binding residue" evidence="8">
    <location>
        <position position="399"/>
    </location>
    <ligand>
        <name>heme</name>
        <dbReference type="ChEBI" id="CHEBI:30413"/>
    </ligand>
    <ligandPart>
        <name>Fe</name>
        <dbReference type="ChEBI" id="CHEBI:18248"/>
    </ligandPart>
</feature>
<dbReference type="SUPFAM" id="SSF48264">
    <property type="entry name" value="Cytochrome P450"/>
    <property type="match status" value="1"/>
</dbReference>
<dbReference type="AlphaFoldDB" id="A0A0M8K6Y1"/>
<comment type="similarity">
    <text evidence="2">Belongs to the cytochrome P450 family.</text>
</comment>
<dbReference type="Pfam" id="PF00067">
    <property type="entry name" value="p450"/>
    <property type="match status" value="1"/>
</dbReference>
<keyword evidence="6 8" id="KW-0408">Iron</keyword>
<comment type="cofactor">
    <cofactor evidence="1 8">
        <name>heme</name>
        <dbReference type="ChEBI" id="CHEBI:30413"/>
    </cofactor>
</comment>
<dbReference type="EMBL" id="LGKN01000009">
    <property type="protein sequence ID" value="KPL86312.1"/>
    <property type="molecule type" value="Genomic_DNA"/>
</dbReference>
<gene>
    <name evidence="9" type="ORF">ARMA_1458</name>
    <name evidence="10" type="ORF">SE16_13350</name>
</gene>
<dbReference type="InterPro" id="IPR002403">
    <property type="entry name" value="Cyt_P450_E_grp-IV"/>
</dbReference>
<dbReference type="EMBL" id="BBZA01000106">
    <property type="protein sequence ID" value="GAP63035.1"/>
    <property type="molecule type" value="Genomic_DNA"/>
</dbReference>
<dbReference type="PRINTS" id="PR00385">
    <property type="entry name" value="P450"/>
</dbReference>
<dbReference type="InterPro" id="IPR036396">
    <property type="entry name" value="Cyt_P450_sf"/>
</dbReference>
<evidence type="ECO:0000313" key="12">
    <source>
        <dbReference type="Proteomes" id="UP000050502"/>
    </source>
</evidence>
<evidence type="ECO:0000313" key="9">
    <source>
        <dbReference type="EMBL" id="GAP63035.1"/>
    </source>
</evidence>
<dbReference type="GO" id="GO:0016705">
    <property type="term" value="F:oxidoreductase activity, acting on paired donors, with incorporation or reduction of molecular oxygen"/>
    <property type="evidence" value="ECO:0007669"/>
    <property type="project" value="InterPro"/>
</dbReference>
<dbReference type="PRINTS" id="PR00465">
    <property type="entry name" value="EP450IV"/>
</dbReference>
<accession>A0A0M8K6Y1</accession>
<dbReference type="GO" id="GO:0016125">
    <property type="term" value="P:sterol metabolic process"/>
    <property type="evidence" value="ECO:0007669"/>
    <property type="project" value="TreeGrafter"/>
</dbReference>
<evidence type="ECO:0000256" key="8">
    <source>
        <dbReference type="PIRSR" id="PIRSR602403-1"/>
    </source>
</evidence>
<dbReference type="STRING" id="872965.SE16_13350"/>
<keyword evidence="5" id="KW-0560">Oxidoreductase</keyword>
<reference evidence="11" key="3">
    <citation type="submission" date="2015-08" db="EMBL/GenBank/DDBJ databases">
        <title>Draft Genome Sequence of a Heterotrophic Facultative Anaerobic Bacterium Ardenticatena maritima Strain 110S.</title>
        <authorList>
            <person name="Kawaichi S."/>
            <person name="Yoshida T."/>
            <person name="Sako Y."/>
            <person name="Nakamura R."/>
        </authorList>
    </citation>
    <scope>NUCLEOTIDE SEQUENCE [LARGE SCALE GENOMIC DNA]</scope>
    <source>
        <strain evidence="11">110S</strain>
    </source>
</reference>
<dbReference type="Proteomes" id="UP000037784">
    <property type="component" value="Unassembled WGS sequence"/>
</dbReference>
<dbReference type="FunCoup" id="A0A0M8K6Y1">
    <property type="interactions" value="103"/>
</dbReference>
<proteinExistence type="inferred from homology"/>
<protein>
    <recommendedName>
        <fullName evidence="13">Cytochrome P450</fullName>
    </recommendedName>
</protein>
<evidence type="ECO:0000256" key="2">
    <source>
        <dbReference type="ARBA" id="ARBA00010617"/>
    </source>
</evidence>
<comment type="caution">
    <text evidence="9">The sequence shown here is derived from an EMBL/GenBank/DDBJ whole genome shotgun (WGS) entry which is preliminary data.</text>
</comment>
<evidence type="ECO:0008006" key="13">
    <source>
        <dbReference type="Google" id="ProtNLM"/>
    </source>
</evidence>
<evidence type="ECO:0000313" key="11">
    <source>
        <dbReference type="Proteomes" id="UP000037784"/>
    </source>
</evidence>
<sequence length="454" mass="50969">MNTTTTPAARDVPRVPGVPVAGNAFAFLGDVLGFLRTQYRAFGPVFRVKLFTKEYWVLAGVEANQFLARADGTVLSSRNLYPLGEQLGHADYFLIAQDGEWHRTLRRLLSPGYNRRVYEQEIPRAIEITRRFVREWQPGSRITVMHEMQRIITAQLGEIILGYPPPPEFFEDIRYYLNMAIRTSTIPLAPSFLTKWPRYLFAKQRVQRLGAKLLELERARVARGEAPSSRLVADLLAFRDEHGNPVPEEALQASIVSVYFAGMDTVAGTMTFALYAAHKFPGVLERVLADAEALLAQPPETIDRQTLKNAQALYGFVLEVLRMFPVAPITPRVVAQTFEFAGYEIPKGVDILVANALPHMLEEYFPNPDTFDIDRYTPERAEHRQPGVFAPFTLGPHTCLGAGIAEAQLMITVATILHTAQLALDPPDTTVRMKFSPLPTPGFDFKMRVLDIKA</sequence>
<reference evidence="9 11" key="1">
    <citation type="journal article" date="2015" name="Genome Announc.">
        <title>Draft Genome Sequence of a Heterotrophic Facultative Anaerobic Thermophilic Bacterium, Ardenticatena maritima Strain 110ST.</title>
        <authorList>
            <person name="Kawaichi S."/>
            <person name="Yoshida T."/>
            <person name="Sako Y."/>
            <person name="Nakamura R."/>
        </authorList>
    </citation>
    <scope>NUCLEOTIDE SEQUENCE [LARGE SCALE GENOMIC DNA]</scope>
    <source>
        <strain evidence="9 11">110S</strain>
    </source>
</reference>
<evidence type="ECO:0000313" key="10">
    <source>
        <dbReference type="EMBL" id="KPL86312.1"/>
    </source>
</evidence>
<evidence type="ECO:0000256" key="5">
    <source>
        <dbReference type="ARBA" id="ARBA00023002"/>
    </source>
</evidence>
<dbReference type="OrthoDB" id="140159at2"/>
<keyword evidence="7" id="KW-0503">Monooxygenase</keyword>
<dbReference type="InParanoid" id="A0A0M8K6Y1"/>
<dbReference type="GO" id="GO:0004497">
    <property type="term" value="F:monooxygenase activity"/>
    <property type="evidence" value="ECO:0007669"/>
    <property type="project" value="UniProtKB-KW"/>
</dbReference>
<dbReference type="InterPro" id="IPR001128">
    <property type="entry name" value="Cyt_P450"/>
</dbReference>
<evidence type="ECO:0000256" key="4">
    <source>
        <dbReference type="ARBA" id="ARBA00022723"/>
    </source>
</evidence>
<dbReference type="PANTHER" id="PTHR24286:SF24">
    <property type="entry name" value="LANOSTEROL 14-ALPHA DEMETHYLASE"/>
    <property type="match status" value="1"/>
</dbReference>
<dbReference type="Gene3D" id="1.10.630.10">
    <property type="entry name" value="Cytochrome P450"/>
    <property type="match status" value="1"/>
</dbReference>
<evidence type="ECO:0000256" key="1">
    <source>
        <dbReference type="ARBA" id="ARBA00001971"/>
    </source>
</evidence>
<evidence type="ECO:0000256" key="6">
    <source>
        <dbReference type="ARBA" id="ARBA00023004"/>
    </source>
</evidence>
<name>A0A0M8K6Y1_9CHLR</name>
<dbReference type="GO" id="GO:0005506">
    <property type="term" value="F:iron ion binding"/>
    <property type="evidence" value="ECO:0007669"/>
    <property type="project" value="InterPro"/>
</dbReference>
<keyword evidence="3 8" id="KW-0349">Heme</keyword>
<dbReference type="PANTHER" id="PTHR24286">
    <property type="entry name" value="CYTOCHROME P450 26"/>
    <property type="match status" value="1"/>
</dbReference>
<dbReference type="RefSeq" id="WP_054492905.1">
    <property type="nucleotide sequence ID" value="NZ_BBZA01000106.1"/>
</dbReference>